<comment type="caution">
    <text evidence="3">The sequence shown here is derived from an EMBL/GenBank/DDBJ whole genome shotgun (WGS) entry which is preliminary data.</text>
</comment>
<dbReference type="InterPro" id="IPR026960">
    <property type="entry name" value="RVT-Znf"/>
</dbReference>
<feature type="region of interest" description="Disordered" evidence="1">
    <location>
        <begin position="717"/>
        <end position="748"/>
    </location>
</feature>
<evidence type="ECO:0000256" key="1">
    <source>
        <dbReference type="SAM" id="MobiDB-lite"/>
    </source>
</evidence>
<feature type="domain" description="Reverse transcriptase zinc-binding" evidence="2">
    <location>
        <begin position="315"/>
        <end position="378"/>
    </location>
</feature>
<dbReference type="EMBL" id="JARYMX010000003">
    <property type="protein sequence ID" value="KAJ9559084.1"/>
    <property type="molecule type" value="Genomic_DNA"/>
</dbReference>
<evidence type="ECO:0000313" key="4">
    <source>
        <dbReference type="Proteomes" id="UP001172457"/>
    </source>
</evidence>
<protein>
    <recommendedName>
        <fullName evidence="2">Reverse transcriptase zinc-binding domain-containing protein</fullName>
    </recommendedName>
</protein>
<gene>
    <name evidence="3" type="ORF">OSB04_013698</name>
</gene>
<dbReference type="AlphaFoldDB" id="A0AA38WQS3"/>
<dbReference type="Proteomes" id="UP001172457">
    <property type="component" value="Chromosome 3"/>
</dbReference>
<keyword evidence="4" id="KW-1185">Reference proteome</keyword>
<dbReference type="PANTHER" id="PTHR33116">
    <property type="entry name" value="REVERSE TRANSCRIPTASE ZINC-BINDING DOMAIN-CONTAINING PROTEIN-RELATED-RELATED"/>
    <property type="match status" value="1"/>
</dbReference>
<organism evidence="3 4">
    <name type="scientific">Centaurea solstitialis</name>
    <name type="common">yellow star-thistle</name>
    <dbReference type="NCBI Taxonomy" id="347529"/>
    <lineage>
        <taxon>Eukaryota</taxon>
        <taxon>Viridiplantae</taxon>
        <taxon>Streptophyta</taxon>
        <taxon>Embryophyta</taxon>
        <taxon>Tracheophyta</taxon>
        <taxon>Spermatophyta</taxon>
        <taxon>Magnoliopsida</taxon>
        <taxon>eudicotyledons</taxon>
        <taxon>Gunneridae</taxon>
        <taxon>Pentapetalae</taxon>
        <taxon>asterids</taxon>
        <taxon>campanulids</taxon>
        <taxon>Asterales</taxon>
        <taxon>Asteraceae</taxon>
        <taxon>Carduoideae</taxon>
        <taxon>Cardueae</taxon>
        <taxon>Centaureinae</taxon>
        <taxon>Centaurea</taxon>
    </lineage>
</organism>
<dbReference type="Pfam" id="PF13966">
    <property type="entry name" value="zf-RVT"/>
    <property type="match status" value="1"/>
</dbReference>
<name>A0AA38WQS3_9ASTR</name>
<evidence type="ECO:0000313" key="3">
    <source>
        <dbReference type="EMBL" id="KAJ9559084.1"/>
    </source>
</evidence>
<reference evidence="3" key="1">
    <citation type="submission" date="2023-03" db="EMBL/GenBank/DDBJ databases">
        <title>Chromosome-scale reference genome and RAD-based genetic map of yellow starthistle (Centaurea solstitialis) reveal putative structural variation and QTLs associated with invader traits.</title>
        <authorList>
            <person name="Reatini B."/>
            <person name="Cang F.A."/>
            <person name="Jiang Q."/>
            <person name="Mckibben M.T.W."/>
            <person name="Barker M.S."/>
            <person name="Rieseberg L.H."/>
            <person name="Dlugosch K.M."/>
        </authorList>
    </citation>
    <scope>NUCLEOTIDE SEQUENCE</scope>
    <source>
        <strain evidence="3">CAN-66</strain>
        <tissue evidence="3">Leaf</tissue>
    </source>
</reference>
<feature type="region of interest" description="Disordered" evidence="1">
    <location>
        <begin position="765"/>
        <end position="789"/>
    </location>
</feature>
<sequence length="822" mass="87009">MEIARCARILGCEATGLPFKYLGIPVGANMSLKRNWQPVVEKLHNKLSDWKAKTLSFGGRLTLIKAVMGSLPLYYFSIFKAPRSIIDLMEKLRRKFLWGGTEEKNKICWVPWNVVLGPKDKGGLDVGSFYALNMALLMKWFWRFKNDSSSLWRRVVCGIHNSHQKSVANLAKKTLAGVWFRILKIIPELESLGFGLSSIFYIKIGSGENTLFWLDNWLGGGSLNDRFPTLFDLDKKKRCLVADRVASNQLSWGWKKTPKTSMEITELVALSDLLSSINISGMEDKWRSKLSSDGDYYVHDLRHLIDIKVTIPASNPMVWLHLVPLKIICFVWRAYMDRIPSAMALARRGIHVGSNSCVLCNAGSDEADHFLINCPFTAVTMKWIFNWCGVQIQPFTRLANSSTLLPPGATVLRREFFIAMCYGLLWCTWKARNDVVFNKVHISPFNLADNIVPLWCLALLLIGDLEYLYASNANVSNFVSVKLSGKGNYHLWKTQMLCLMETHDMCHLVDAAFDTSSSTKIMKQYDSLLKGWIFGSVSEVVLGIVIGLDSAKEIWIKLESFCDSTICFEQGMSCLCIFHYFSFSIFHFSKYCNGGGDDGGGGLGGIDGGGGGLGGDGGGLGGLGGDGDGGGLGGDGGGLGGLGGDDGGLNGDGGGLGGLGGDDGGLGGLGGDGGGLGGNGGSLGGLGGDGGGLGGLGGLGGGGGGLGGDDGGLGGDGGGLGGLGSDGDGGGGGDDGGGDGGGDGGAVVRGWSRRWLRRRWRRRWSRRREGDDGSVTAVAASGGAGGGGGERRWLVAAVVVAVAAGGGRRDGGGGRSREGDDN</sequence>
<dbReference type="PANTHER" id="PTHR33116:SF79">
    <property type="entry name" value="REVERSE TRANSCRIPTASE DOMAIN, ZINC FINGER, CCHC-TYPE-RELATED"/>
    <property type="match status" value="1"/>
</dbReference>
<proteinExistence type="predicted"/>
<evidence type="ECO:0000259" key="2">
    <source>
        <dbReference type="Pfam" id="PF13966"/>
    </source>
</evidence>
<feature type="compositionally biased region" description="Gly residues" evidence="1">
    <location>
        <begin position="717"/>
        <end position="747"/>
    </location>
</feature>
<accession>A0AA38WQS3</accession>